<protein>
    <submittedName>
        <fullName evidence="4">PDZ domain-containing protein</fullName>
    </submittedName>
</protein>
<keyword evidence="3" id="KW-1185">Reference proteome</keyword>
<name>A0A183UYU5_TOXCA</name>
<sequence length="235" mass="26771">MPKHMNRLNLRYVVLPEFTGHDLKFGRKQPRVKGGTNGEPAVNDITCNIAVMTSNAQHSKRDDEKDELQERMLKFNFLHSFKERSHLFTRREGFSYHFVHIEWRKGSRFGLVVKAYEKFIVVSKLHPASICVDKLKVGDRLIDVDGKALTNKEDAKKNMVAALKKNKKVTFIVERPESNEAKCWAKDALQSASTRTSSTAPREKHKWAKMSAEQRAKVSAALTSEGTECTLPTIE</sequence>
<gene>
    <name evidence="2" type="ORF">TCNE_LOCUS13665</name>
</gene>
<dbReference type="InterPro" id="IPR036034">
    <property type="entry name" value="PDZ_sf"/>
</dbReference>
<dbReference type="Gene3D" id="2.30.42.10">
    <property type="match status" value="1"/>
</dbReference>
<evidence type="ECO:0000313" key="4">
    <source>
        <dbReference type="WBParaSite" id="TCNE_0001366501-mRNA-1"/>
    </source>
</evidence>
<evidence type="ECO:0000313" key="2">
    <source>
        <dbReference type="EMBL" id="VDM44986.1"/>
    </source>
</evidence>
<dbReference type="SMART" id="SM00228">
    <property type="entry name" value="PDZ"/>
    <property type="match status" value="1"/>
</dbReference>
<dbReference type="InterPro" id="IPR040264">
    <property type="entry name" value="T15H9.4-like"/>
</dbReference>
<dbReference type="PANTHER" id="PTHR31327">
    <property type="entry name" value="SPERM MEIOSIS PDZ DOMAIN CONTAINING PROTEINS-RELATED"/>
    <property type="match status" value="1"/>
</dbReference>
<evidence type="ECO:0000259" key="1">
    <source>
        <dbReference type="PROSITE" id="PS50106"/>
    </source>
</evidence>
<reference evidence="4" key="1">
    <citation type="submission" date="2016-06" db="UniProtKB">
        <authorList>
            <consortium name="WormBaseParasite"/>
        </authorList>
    </citation>
    <scope>IDENTIFICATION</scope>
</reference>
<dbReference type="AlphaFoldDB" id="A0A183UYU5"/>
<evidence type="ECO:0000313" key="3">
    <source>
        <dbReference type="Proteomes" id="UP000050794"/>
    </source>
</evidence>
<dbReference type="Pfam" id="PF00595">
    <property type="entry name" value="PDZ"/>
    <property type="match status" value="1"/>
</dbReference>
<dbReference type="PANTHER" id="PTHR31327:SF7">
    <property type="entry name" value="PDZ DOMAIN-CONTAINING PROTEIN"/>
    <property type="match status" value="1"/>
</dbReference>
<organism evidence="3 4">
    <name type="scientific">Toxocara canis</name>
    <name type="common">Canine roundworm</name>
    <dbReference type="NCBI Taxonomy" id="6265"/>
    <lineage>
        <taxon>Eukaryota</taxon>
        <taxon>Metazoa</taxon>
        <taxon>Ecdysozoa</taxon>
        <taxon>Nematoda</taxon>
        <taxon>Chromadorea</taxon>
        <taxon>Rhabditida</taxon>
        <taxon>Spirurina</taxon>
        <taxon>Ascaridomorpha</taxon>
        <taxon>Ascaridoidea</taxon>
        <taxon>Toxocaridae</taxon>
        <taxon>Toxocara</taxon>
    </lineage>
</organism>
<dbReference type="Proteomes" id="UP000050794">
    <property type="component" value="Unassembled WGS sequence"/>
</dbReference>
<dbReference type="PROSITE" id="PS50106">
    <property type="entry name" value="PDZ"/>
    <property type="match status" value="1"/>
</dbReference>
<dbReference type="SUPFAM" id="SSF50156">
    <property type="entry name" value="PDZ domain-like"/>
    <property type="match status" value="1"/>
</dbReference>
<dbReference type="InterPro" id="IPR001478">
    <property type="entry name" value="PDZ"/>
</dbReference>
<accession>A0A183UYU5</accession>
<feature type="domain" description="PDZ" evidence="1">
    <location>
        <begin position="98"/>
        <end position="177"/>
    </location>
</feature>
<proteinExistence type="predicted"/>
<dbReference type="EMBL" id="UYWY01021837">
    <property type="protein sequence ID" value="VDM44986.1"/>
    <property type="molecule type" value="Genomic_DNA"/>
</dbReference>
<dbReference type="WBParaSite" id="TCNE_0001366501-mRNA-1">
    <property type="protein sequence ID" value="TCNE_0001366501-mRNA-1"/>
    <property type="gene ID" value="TCNE_0001366501"/>
</dbReference>
<reference evidence="2 3" key="2">
    <citation type="submission" date="2018-11" db="EMBL/GenBank/DDBJ databases">
        <authorList>
            <consortium name="Pathogen Informatics"/>
        </authorList>
    </citation>
    <scope>NUCLEOTIDE SEQUENCE [LARGE SCALE GENOMIC DNA]</scope>
</reference>